<dbReference type="Proteomes" id="UP000773614">
    <property type="component" value="Unassembled WGS sequence"/>
</dbReference>
<evidence type="ECO:0000313" key="2">
    <source>
        <dbReference type="EMBL" id="MYZ46488.1"/>
    </source>
</evidence>
<comment type="caution">
    <text evidence="2">The sequence shown here is derived from an EMBL/GenBank/DDBJ whole genome shotgun (WGS) entry which is preliminary data.</text>
</comment>
<organism evidence="2 3">
    <name type="scientific">Propylenella binzhouense</name>
    <dbReference type="NCBI Taxonomy" id="2555902"/>
    <lineage>
        <taxon>Bacteria</taxon>
        <taxon>Pseudomonadati</taxon>
        <taxon>Pseudomonadota</taxon>
        <taxon>Alphaproteobacteria</taxon>
        <taxon>Hyphomicrobiales</taxon>
        <taxon>Propylenellaceae</taxon>
        <taxon>Propylenella</taxon>
    </lineage>
</organism>
<dbReference type="Pfam" id="PF13692">
    <property type="entry name" value="Glyco_trans_1_4"/>
    <property type="match status" value="1"/>
</dbReference>
<dbReference type="Gene3D" id="3.40.50.2000">
    <property type="entry name" value="Glycogen Phosphorylase B"/>
    <property type="match status" value="2"/>
</dbReference>
<dbReference type="InterPro" id="IPR028098">
    <property type="entry name" value="Glyco_trans_4-like_N"/>
</dbReference>
<dbReference type="RefSeq" id="WP_161138832.1">
    <property type="nucleotide sequence ID" value="NZ_SPKJ01000003.1"/>
</dbReference>
<dbReference type="Pfam" id="PF13439">
    <property type="entry name" value="Glyco_transf_4"/>
    <property type="match status" value="1"/>
</dbReference>
<dbReference type="EMBL" id="SPKJ01000003">
    <property type="protein sequence ID" value="MYZ46488.1"/>
    <property type="molecule type" value="Genomic_DNA"/>
</dbReference>
<dbReference type="PANTHER" id="PTHR12526:SF595">
    <property type="entry name" value="BLL5217 PROTEIN"/>
    <property type="match status" value="1"/>
</dbReference>
<reference evidence="2" key="1">
    <citation type="submission" date="2019-03" db="EMBL/GenBank/DDBJ databases">
        <title>Afifella sp. nov., isolated from activated sludge.</title>
        <authorList>
            <person name="Li Q."/>
            <person name="Liu Y."/>
        </authorList>
    </citation>
    <scope>NUCLEOTIDE SEQUENCE</scope>
    <source>
        <strain evidence="2">L72</strain>
    </source>
</reference>
<protein>
    <submittedName>
        <fullName evidence="2">Glycosyltransferase family 4 protein</fullName>
    </submittedName>
</protein>
<accession>A0A964WS13</accession>
<dbReference type="SUPFAM" id="SSF53756">
    <property type="entry name" value="UDP-Glycosyltransferase/glycogen phosphorylase"/>
    <property type="match status" value="1"/>
</dbReference>
<proteinExistence type="predicted"/>
<dbReference type="PANTHER" id="PTHR12526">
    <property type="entry name" value="GLYCOSYLTRANSFERASE"/>
    <property type="match status" value="1"/>
</dbReference>
<dbReference type="GO" id="GO:0016757">
    <property type="term" value="F:glycosyltransferase activity"/>
    <property type="evidence" value="ECO:0007669"/>
    <property type="project" value="UniProtKB-ARBA"/>
</dbReference>
<evidence type="ECO:0000259" key="1">
    <source>
        <dbReference type="Pfam" id="PF13439"/>
    </source>
</evidence>
<dbReference type="CDD" id="cd03802">
    <property type="entry name" value="GT4_AviGT4-like"/>
    <property type="match status" value="1"/>
</dbReference>
<feature type="domain" description="Glycosyltransferase subfamily 4-like N-terminal" evidence="1">
    <location>
        <begin position="20"/>
        <end position="132"/>
    </location>
</feature>
<sequence>MALTVLSVAYPFAPVGPDAVGGAEQIVAAIDAGLVRRGHRSIVVAQQGSQVCGRLVAVPAVRGPLGDEAREAGRSRTQDALAAVLAQEPVDVVHLHGIDFHRYLPGGDVPVLATLHLPPGWYAPEALRPARPATFLHCVSRTQHEACPPGLRLLQPIENGVPDALFETRLRKRDFALFLGRICPEKGVHLAIEAAAAARLPLLIGGRVFAYPDHLRYFEDAVRPRLGPTCRFLGPLGFTRKRRLLSAARCLLLPSLAAETSSLVAREALACGTPVVAFDRGALRETVEDGRTGYLVRDEAELAAAIAKCRAISAETCRKAARRFSMDRMIEAYLAMYRQIAGAGAEAPAGRTM</sequence>
<keyword evidence="3" id="KW-1185">Reference proteome</keyword>
<dbReference type="AlphaFoldDB" id="A0A964WS13"/>
<name>A0A964WS13_9HYPH</name>
<dbReference type="OrthoDB" id="9801573at2"/>
<evidence type="ECO:0000313" key="3">
    <source>
        <dbReference type="Proteomes" id="UP000773614"/>
    </source>
</evidence>
<gene>
    <name evidence="2" type="ORF">E4O86_01975</name>
</gene>